<comment type="cofactor">
    <cofactor evidence="1">
        <name>Mg(2+)</name>
        <dbReference type="ChEBI" id="CHEBI:18420"/>
    </cofactor>
</comment>
<feature type="domain" description="Cyclic nucleotide-binding" evidence="18">
    <location>
        <begin position="838"/>
        <end position="948"/>
    </location>
</feature>
<keyword evidence="7" id="KW-0479">Metal-binding</keyword>
<dbReference type="InterPro" id="IPR032171">
    <property type="entry name" value="COR-A"/>
</dbReference>
<dbReference type="Pfam" id="PF16095">
    <property type="entry name" value="COR-A"/>
    <property type="match status" value="1"/>
</dbReference>
<dbReference type="PROSITE" id="PS51424">
    <property type="entry name" value="ROC"/>
    <property type="match status" value="1"/>
</dbReference>
<evidence type="ECO:0000256" key="2">
    <source>
        <dbReference type="ARBA" id="ARBA00012513"/>
    </source>
</evidence>
<feature type="domain" description="Protein kinase" evidence="17">
    <location>
        <begin position="1221"/>
        <end position="1479"/>
    </location>
</feature>
<reference evidence="20 21" key="1">
    <citation type="submission" date="2024-02" db="EMBL/GenBank/DDBJ databases">
        <authorList>
            <person name="Chen Y."/>
            <person name="Shah S."/>
            <person name="Dougan E. K."/>
            <person name="Thang M."/>
            <person name="Chan C."/>
        </authorList>
    </citation>
    <scope>NUCLEOTIDE SEQUENCE [LARGE SCALE GENOMIC DNA]</scope>
</reference>
<comment type="caution">
    <text evidence="20">The sequence shown here is derived from an EMBL/GenBank/DDBJ whole genome shotgun (WGS) entry which is preliminary data.</text>
</comment>
<keyword evidence="9" id="KW-0547">Nucleotide-binding</keyword>
<gene>
    <name evidence="20" type="ORF">CCMP2556_LOCUS1926</name>
</gene>
<dbReference type="PRINTS" id="PR00103">
    <property type="entry name" value="CAMPKINASE"/>
</dbReference>
<evidence type="ECO:0000256" key="10">
    <source>
        <dbReference type="ARBA" id="ARBA00022777"/>
    </source>
</evidence>
<evidence type="ECO:0000256" key="16">
    <source>
        <dbReference type="ARBA" id="ARBA00048679"/>
    </source>
</evidence>
<evidence type="ECO:0000259" key="18">
    <source>
        <dbReference type="PROSITE" id="PS50042"/>
    </source>
</evidence>
<dbReference type="PROSITE" id="PS00889">
    <property type="entry name" value="CNMP_BINDING_2"/>
    <property type="match status" value="1"/>
</dbReference>
<sequence length="1513" mass="170071">MSQKQKSKKKRFNQAEAGGVRWHTAFDTRRLYDTLCCKENLKVNADVESEGRDDCYVCQFFQHPSAFDSPVKVDSSVNDWEEPLETLAPTLSRAKSALEEALAVDESLPWRRGRLVLLGQGRAGKTSTVRSLVGKRFDEMQTSTLGVETSSCEIHRSDAKDWLESEHVSETEGLIKQLLETRTTKAEKDAKAETDASGQVSLILLAVCSADSVLRRKPQRKLSTAMVRRLPVEDVATRLDQMTSLGLKEDGARSITFSTWDFGGQSVFHNLHHLFLSRYSVYLVVFKMTALLKDAKGTVEMVRYWLNSLALHAKGAPILLVGTHKDQVIKDREHHEISEVLLEILGDRLKEQVTPFAREEGEGLWFYPIDNSISGHSVDPVVVELRHAIEACAKEDPEEYLERPIPVRWRGLLDLLLSRKESFLTMQEMKVLAEEQCLPAWQLMPMLEMFHELGVLFHFSTPIELREIVILQPQWLVSGICQVIFDWSLHEQEHHKQIKLEMKSTYDAWREKGIVTRRLLDRLWEFGFQEPALKEFLLRFMEEVALLCEKSSGRKQELQLFASRAVMSFEGHECCIIAHLESDLIQVDLHSDHPTGAWLVLHTITNLVEHLRLDFMKEIRYEVQLCHKALEKARDMRIPKLEAERTPPSVLVDSQWRQLKSMTVNLEQLNGLRSIRTCVILRSGESIEKDAKEKFGADFRKKSMPLCCAFDVECHERCKRHMNLPILTKAELTLQIDPNSRFFVTQSGSMEVSVPRSKVVAESLFFRPAAPRLHEAIEVGCAFGGLALLYNCPRTATVKATSDSQVWGASGTAFKQMLQHNATKHQAETLKFLDSTSIFEGLTKKQKIGLAEATFSEVFEDKARVVTAGDLQTAIYFVKKGELKEFSGGSVKSTGEFVDGSEVRRLGQNECVGEAQLVSKEPFNNTIVSQGRSELLCVSVAELKVILGEDLGAVLERNVIQQGLKNCPLISQFTAGQRTELLKYVQVKDFDAGAEVEIGARFVVVLEGSLSGKIKDKDVKLGRRDYLEDEALLHPSTSSEKKSLVAGEQGARVAIVTSDNLASALKGLGVSMASAEDASDFTRKMLLAKKVHIFRHLSEEQTKRVVESFDTKKYSKGDTVIKQGEPGTSFFVIASGELEVFIKDQAGEEKRVRSMAKNSYIGERALLFHEPRTATVKVISQDAELWAIEKATFEKIIAGNMQQQLMNRIRLQDTNFGLKDLIQVKVIGAGAAGVVRLVEHNFTRTRYALKRVKKVDGEVPEEVQRECSLLKDIDHPFIMTQVNTFETKKSVYILTELITGGELHGAIREIPTVLGRAQAQFYTGSLVIVLEELSERNILYRDLKPENVMLDAQGYLKLIDFGIAKKLPDGESKTFTMIGTPHYMAPEVMRGHGYGTEVDLWSMGVMLFEFVCGYLPFADDLDDPTEVCTAVLKDTLQFPSSYKDANGKTLMKGLLTRQPRKRLGSGLGGWEDVRGAEYFLHGHAGGSLFDKLLGRELQPPWVPKAGCFGRSSL</sequence>
<dbReference type="SUPFAM" id="SSF56112">
    <property type="entry name" value="Protein kinase-like (PK-like)"/>
    <property type="match status" value="1"/>
</dbReference>
<protein>
    <recommendedName>
        <fullName evidence="14">cGMP-dependent protein kinase</fullName>
        <ecNumber evidence="2">2.7.11.1</ecNumber>
    </recommendedName>
</protein>
<evidence type="ECO:0000256" key="7">
    <source>
        <dbReference type="ARBA" id="ARBA00022723"/>
    </source>
</evidence>
<dbReference type="SUPFAM" id="SSF51206">
    <property type="entry name" value="cAMP-binding domain-like"/>
    <property type="match status" value="3"/>
</dbReference>
<dbReference type="Pfam" id="PF00069">
    <property type="entry name" value="Pkinase"/>
    <property type="match status" value="1"/>
</dbReference>
<dbReference type="InterPro" id="IPR027417">
    <property type="entry name" value="P-loop_NTPase"/>
</dbReference>
<evidence type="ECO:0000313" key="21">
    <source>
        <dbReference type="Proteomes" id="UP001642484"/>
    </source>
</evidence>
<keyword evidence="12" id="KW-0460">Magnesium</keyword>
<dbReference type="PROSITE" id="PS00108">
    <property type="entry name" value="PROTEIN_KINASE_ST"/>
    <property type="match status" value="1"/>
</dbReference>
<keyword evidence="21" id="KW-1185">Reference proteome</keyword>
<dbReference type="EMBL" id="CAXAMN010000681">
    <property type="protein sequence ID" value="CAK8990112.1"/>
    <property type="molecule type" value="Genomic_DNA"/>
</dbReference>
<keyword evidence="3" id="KW-0963">Cytoplasm</keyword>
<dbReference type="Pfam" id="PF08477">
    <property type="entry name" value="Roc"/>
    <property type="match status" value="1"/>
</dbReference>
<dbReference type="SMART" id="SM00220">
    <property type="entry name" value="S_TKc"/>
    <property type="match status" value="1"/>
</dbReference>
<dbReference type="InterPro" id="IPR008271">
    <property type="entry name" value="Ser/Thr_kinase_AS"/>
</dbReference>
<keyword evidence="11" id="KW-0067">ATP-binding</keyword>
<evidence type="ECO:0000256" key="12">
    <source>
        <dbReference type="ARBA" id="ARBA00022842"/>
    </source>
</evidence>
<organism evidence="20 21">
    <name type="scientific">Durusdinium trenchii</name>
    <dbReference type="NCBI Taxonomy" id="1381693"/>
    <lineage>
        <taxon>Eukaryota</taxon>
        <taxon>Sar</taxon>
        <taxon>Alveolata</taxon>
        <taxon>Dinophyceae</taxon>
        <taxon>Suessiales</taxon>
        <taxon>Symbiodiniaceae</taxon>
        <taxon>Durusdinium</taxon>
    </lineage>
</organism>
<keyword evidence="10" id="KW-0418">Kinase</keyword>
<dbReference type="SMART" id="SM00100">
    <property type="entry name" value="cNMP"/>
    <property type="match status" value="3"/>
</dbReference>
<evidence type="ECO:0000259" key="17">
    <source>
        <dbReference type="PROSITE" id="PS50011"/>
    </source>
</evidence>
<keyword evidence="5" id="KW-0140">cGMP</keyword>
<evidence type="ECO:0000256" key="6">
    <source>
        <dbReference type="ARBA" id="ARBA00022679"/>
    </source>
</evidence>
<evidence type="ECO:0000256" key="8">
    <source>
        <dbReference type="ARBA" id="ARBA00022737"/>
    </source>
</evidence>
<comment type="catalytic activity">
    <reaction evidence="16">
        <text>L-seryl-[protein] + ATP = O-phospho-L-seryl-[protein] + ADP + H(+)</text>
        <dbReference type="Rhea" id="RHEA:17989"/>
        <dbReference type="Rhea" id="RHEA-COMP:9863"/>
        <dbReference type="Rhea" id="RHEA-COMP:11604"/>
        <dbReference type="ChEBI" id="CHEBI:15378"/>
        <dbReference type="ChEBI" id="CHEBI:29999"/>
        <dbReference type="ChEBI" id="CHEBI:30616"/>
        <dbReference type="ChEBI" id="CHEBI:83421"/>
        <dbReference type="ChEBI" id="CHEBI:456216"/>
        <dbReference type="EC" id="2.7.11.1"/>
    </reaction>
</comment>
<dbReference type="CDD" id="cd00038">
    <property type="entry name" value="CAP_ED"/>
    <property type="match status" value="3"/>
</dbReference>
<dbReference type="InterPro" id="IPR020859">
    <property type="entry name" value="ROC"/>
</dbReference>
<name>A0ABP0HJJ9_9DINO</name>
<evidence type="ECO:0000256" key="14">
    <source>
        <dbReference type="ARBA" id="ARBA00024113"/>
    </source>
</evidence>
<dbReference type="Gene3D" id="3.40.50.300">
    <property type="entry name" value="P-loop containing nucleotide triphosphate hydrolases"/>
    <property type="match status" value="1"/>
</dbReference>
<evidence type="ECO:0000256" key="3">
    <source>
        <dbReference type="ARBA" id="ARBA00022490"/>
    </source>
</evidence>
<dbReference type="PROSITE" id="PS50042">
    <property type="entry name" value="CNMP_BINDING_3"/>
    <property type="match status" value="3"/>
</dbReference>
<feature type="domain" description="Roc" evidence="19">
    <location>
        <begin position="106"/>
        <end position="392"/>
    </location>
</feature>
<keyword evidence="4" id="KW-0723">Serine/threonine-protein kinase</keyword>
<dbReference type="Pfam" id="PF00027">
    <property type="entry name" value="cNMP_binding"/>
    <property type="match status" value="2"/>
</dbReference>
<evidence type="ECO:0000256" key="15">
    <source>
        <dbReference type="ARBA" id="ARBA00047899"/>
    </source>
</evidence>
<evidence type="ECO:0000313" key="20">
    <source>
        <dbReference type="EMBL" id="CAK8990112.1"/>
    </source>
</evidence>
<dbReference type="Gene3D" id="2.60.120.10">
    <property type="entry name" value="Jelly Rolls"/>
    <property type="match status" value="3"/>
</dbReference>
<feature type="domain" description="Cyclic nucleotide-binding" evidence="18">
    <location>
        <begin position="1093"/>
        <end position="1197"/>
    </location>
</feature>
<keyword evidence="13" id="KW-0142">cGMP-binding</keyword>
<evidence type="ECO:0000256" key="9">
    <source>
        <dbReference type="ARBA" id="ARBA00022741"/>
    </source>
</evidence>
<dbReference type="SUPFAM" id="SSF52540">
    <property type="entry name" value="P-loop containing nucleoside triphosphate hydrolases"/>
    <property type="match status" value="1"/>
</dbReference>
<dbReference type="InterPro" id="IPR018488">
    <property type="entry name" value="cNMP-bd_CS"/>
</dbReference>
<dbReference type="PANTHER" id="PTHR24353">
    <property type="entry name" value="CYCLIC NUCLEOTIDE-DEPENDENT PROTEIN KINASE"/>
    <property type="match status" value="1"/>
</dbReference>
<proteinExistence type="predicted"/>
<comment type="catalytic activity">
    <reaction evidence="15">
        <text>L-threonyl-[protein] + ATP = O-phospho-L-threonyl-[protein] + ADP + H(+)</text>
        <dbReference type="Rhea" id="RHEA:46608"/>
        <dbReference type="Rhea" id="RHEA-COMP:11060"/>
        <dbReference type="Rhea" id="RHEA-COMP:11605"/>
        <dbReference type="ChEBI" id="CHEBI:15378"/>
        <dbReference type="ChEBI" id="CHEBI:30013"/>
        <dbReference type="ChEBI" id="CHEBI:30616"/>
        <dbReference type="ChEBI" id="CHEBI:61977"/>
        <dbReference type="ChEBI" id="CHEBI:456216"/>
        <dbReference type="EC" id="2.7.11.1"/>
    </reaction>
</comment>
<dbReference type="Gene3D" id="3.30.200.20">
    <property type="entry name" value="Phosphorylase Kinase, domain 1"/>
    <property type="match status" value="1"/>
</dbReference>
<dbReference type="EC" id="2.7.11.1" evidence="2"/>
<dbReference type="Gene3D" id="1.10.510.10">
    <property type="entry name" value="Transferase(Phosphotransferase) domain 1"/>
    <property type="match status" value="1"/>
</dbReference>
<evidence type="ECO:0000259" key="19">
    <source>
        <dbReference type="PROSITE" id="PS51424"/>
    </source>
</evidence>
<dbReference type="InterPro" id="IPR000719">
    <property type="entry name" value="Prot_kinase_dom"/>
</dbReference>
<dbReference type="PANTHER" id="PTHR24353:SF37">
    <property type="entry name" value="CAMP-DEPENDENT PROTEIN KINASE CATALYTIC SUBUNIT PRKX"/>
    <property type="match status" value="1"/>
</dbReference>
<feature type="domain" description="Cyclic nucleotide-binding" evidence="18">
    <location>
        <begin position="735"/>
        <end position="835"/>
    </location>
</feature>
<evidence type="ECO:0000256" key="4">
    <source>
        <dbReference type="ARBA" id="ARBA00022527"/>
    </source>
</evidence>
<evidence type="ECO:0000256" key="11">
    <source>
        <dbReference type="ARBA" id="ARBA00022840"/>
    </source>
</evidence>
<dbReference type="InterPro" id="IPR011009">
    <property type="entry name" value="Kinase-like_dom_sf"/>
</dbReference>
<evidence type="ECO:0000256" key="13">
    <source>
        <dbReference type="ARBA" id="ARBA00022992"/>
    </source>
</evidence>
<dbReference type="Gene3D" id="1.10.10.10">
    <property type="entry name" value="Winged helix-like DNA-binding domain superfamily/Winged helix DNA-binding domain"/>
    <property type="match status" value="1"/>
</dbReference>
<accession>A0ABP0HJJ9</accession>
<evidence type="ECO:0000256" key="1">
    <source>
        <dbReference type="ARBA" id="ARBA00001946"/>
    </source>
</evidence>
<dbReference type="InterPro" id="IPR014710">
    <property type="entry name" value="RmlC-like_jellyroll"/>
</dbReference>
<keyword evidence="8" id="KW-0677">Repeat</keyword>
<dbReference type="InterPro" id="IPR036388">
    <property type="entry name" value="WH-like_DNA-bd_sf"/>
</dbReference>
<dbReference type="PROSITE" id="PS50011">
    <property type="entry name" value="PROTEIN_KINASE_DOM"/>
    <property type="match status" value="1"/>
</dbReference>
<dbReference type="InterPro" id="IPR018490">
    <property type="entry name" value="cNMP-bd_dom_sf"/>
</dbReference>
<evidence type="ECO:0000256" key="5">
    <source>
        <dbReference type="ARBA" id="ARBA00022535"/>
    </source>
</evidence>
<dbReference type="InterPro" id="IPR000595">
    <property type="entry name" value="cNMP-bd_dom"/>
</dbReference>
<dbReference type="Proteomes" id="UP001642484">
    <property type="component" value="Unassembled WGS sequence"/>
</dbReference>
<dbReference type="PROSITE" id="PS00888">
    <property type="entry name" value="CNMP_BINDING_1"/>
    <property type="match status" value="1"/>
</dbReference>
<keyword evidence="6" id="KW-0808">Transferase</keyword>